<organism evidence="1 2">
    <name type="scientific">Meloidogyne enterolobii</name>
    <name type="common">Root-knot nematode worm</name>
    <name type="synonym">Meloidogyne mayaguensis</name>
    <dbReference type="NCBI Taxonomy" id="390850"/>
    <lineage>
        <taxon>Eukaryota</taxon>
        <taxon>Metazoa</taxon>
        <taxon>Ecdysozoa</taxon>
        <taxon>Nematoda</taxon>
        <taxon>Chromadorea</taxon>
        <taxon>Rhabditida</taxon>
        <taxon>Tylenchina</taxon>
        <taxon>Tylenchomorpha</taxon>
        <taxon>Tylenchoidea</taxon>
        <taxon>Meloidogynidae</taxon>
        <taxon>Meloidogyninae</taxon>
        <taxon>Meloidogyne</taxon>
    </lineage>
</organism>
<protein>
    <submittedName>
        <fullName evidence="1">Uncharacterized protein</fullName>
    </submittedName>
</protein>
<evidence type="ECO:0000313" key="1">
    <source>
        <dbReference type="EMBL" id="CAK5079937.1"/>
    </source>
</evidence>
<dbReference type="Proteomes" id="UP001497535">
    <property type="component" value="Unassembled WGS sequence"/>
</dbReference>
<comment type="caution">
    <text evidence="1">The sequence shown here is derived from an EMBL/GenBank/DDBJ whole genome shotgun (WGS) entry which is preliminary data.</text>
</comment>
<evidence type="ECO:0000313" key="2">
    <source>
        <dbReference type="Proteomes" id="UP001497535"/>
    </source>
</evidence>
<accession>A0ACB0ZLG7</accession>
<keyword evidence="2" id="KW-1185">Reference proteome</keyword>
<name>A0ACB0ZLG7_MELEN</name>
<reference evidence="1" key="1">
    <citation type="submission" date="2023-11" db="EMBL/GenBank/DDBJ databases">
        <authorList>
            <person name="Poullet M."/>
        </authorList>
    </citation>
    <scope>NUCLEOTIDE SEQUENCE</scope>
    <source>
        <strain evidence="1">E1834</strain>
    </source>
</reference>
<proteinExistence type="predicted"/>
<gene>
    <name evidence="1" type="ORF">MENTE1834_LOCUS27081</name>
</gene>
<dbReference type="EMBL" id="CAVMJV010000040">
    <property type="protein sequence ID" value="CAK5079937.1"/>
    <property type="molecule type" value="Genomic_DNA"/>
</dbReference>
<sequence length="101" mass="11758">MSAQQFSSPPSPASTFFTSTSLPILCLIDWHSPKCREQHYQIPAPKFSSAQFLHLSESNEDNNDYLNNENGKLKNKFLGIFFYFLEFLIFNFLNYILINHC</sequence>